<organism evidence="1">
    <name type="scientific">viral metagenome</name>
    <dbReference type="NCBI Taxonomy" id="1070528"/>
    <lineage>
        <taxon>unclassified sequences</taxon>
        <taxon>metagenomes</taxon>
        <taxon>organismal metagenomes</taxon>
    </lineage>
</organism>
<reference evidence="1" key="1">
    <citation type="journal article" date="2020" name="Nature">
        <title>Giant virus diversity and host interactions through global metagenomics.</title>
        <authorList>
            <person name="Schulz F."/>
            <person name="Roux S."/>
            <person name="Paez-Espino D."/>
            <person name="Jungbluth S."/>
            <person name="Walsh D.A."/>
            <person name="Denef V.J."/>
            <person name="McMahon K.D."/>
            <person name="Konstantinidis K.T."/>
            <person name="Eloe-Fadrosh E.A."/>
            <person name="Kyrpides N.C."/>
            <person name="Woyke T."/>
        </authorList>
    </citation>
    <scope>NUCLEOTIDE SEQUENCE</scope>
    <source>
        <strain evidence="1">GVMAG-S-1101176-114</strain>
    </source>
</reference>
<accession>A0A6C0K6J1</accession>
<dbReference type="InterPro" id="IPR043977">
    <property type="entry name" value="DUF5759"/>
</dbReference>
<protein>
    <submittedName>
        <fullName evidence="1">Uncharacterized protein</fullName>
    </submittedName>
</protein>
<evidence type="ECO:0000313" key="1">
    <source>
        <dbReference type="EMBL" id="QHU13053.1"/>
    </source>
</evidence>
<proteinExistence type="predicted"/>
<sequence>MLRASDLWKQEEQQRTANMQAMRPVLSNLCSQIKTHAATNPDAPYMAYDVPTFVFGYPLYKHAEAVQYVKETLEEQGFKVWIAYNGTLLISWIKSTTKKPVPPKSGDYRPFVYDEAAMEATMSRLR</sequence>
<dbReference type="AlphaFoldDB" id="A0A6C0K6J1"/>
<dbReference type="EMBL" id="MN740813">
    <property type="protein sequence ID" value="QHU13053.1"/>
    <property type="molecule type" value="Genomic_DNA"/>
</dbReference>
<name>A0A6C0K6J1_9ZZZZ</name>
<dbReference type="Pfam" id="PF19063">
    <property type="entry name" value="DUF5759"/>
    <property type="match status" value="1"/>
</dbReference>